<sequence>MKLLRGLVGRLVAMPQCTVSVLSRSLTTEQKMKARRIKYTCPPRSTPTVCDEDPCDGPPPRDLTEYRPSDKALRRYQRTWRESYPVPQPHFRKKKIYPTQAKRSRGTMNKPQTACKPDVPEHTGARVKPEQLMDVQRIGVMPCCKFSFIHCRLVRNPPSCNLHFRPSCCTKRPTKYPSFSECRKPELQEPLPFCECVKKPSICDMWAYYRRRYRGW</sequence>
<proteinExistence type="predicted"/>
<organism evidence="2 3">
    <name type="scientific">Drosophila pseudoobscura pseudoobscura</name>
    <name type="common">Fruit fly</name>
    <dbReference type="NCBI Taxonomy" id="46245"/>
    <lineage>
        <taxon>Eukaryota</taxon>
        <taxon>Metazoa</taxon>
        <taxon>Ecdysozoa</taxon>
        <taxon>Arthropoda</taxon>
        <taxon>Hexapoda</taxon>
        <taxon>Insecta</taxon>
        <taxon>Pterygota</taxon>
        <taxon>Neoptera</taxon>
        <taxon>Endopterygota</taxon>
        <taxon>Diptera</taxon>
        <taxon>Brachycera</taxon>
        <taxon>Muscomorpha</taxon>
        <taxon>Ephydroidea</taxon>
        <taxon>Drosophilidae</taxon>
        <taxon>Drosophila</taxon>
        <taxon>Sophophora</taxon>
    </lineage>
</organism>
<dbReference type="SMART" id="SM00689">
    <property type="entry name" value="DM6"/>
    <property type="match status" value="1"/>
</dbReference>
<dbReference type="AlphaFoldDB" id="A0A6I8UTP0"/>
<feature type="region of interest" description="Disordered" evidence="1">
    <location>
        <begin position="42"/>
        <end position="61"/>
    </location>
</feature>
<dbReference type="Pfam" id="PF07248">
    <property type="entry name" value="DUF1431"/>
    <property type="match status" value="1"/>
</dbReference>
<dbReference type="PANTHER" id="PTHR20977">
    <property type="entry name" value="AT13385P-RELATED"/>
    <property type="match status" value="1"/>
</dbReference>
<feature type="region of interest" description="Disordered" evidence="1">
    <location>
        <begin position="98"/>
        <end position="126"/>
    </location>
</feature>
<evidence type="ECO:0000256" key="1">
    <source>
        <dbReference type="SAM" id="MobiDB-lite"/>
    </source>
</evidence>
<name>A0A6I8UTP0_DROPS</name>
<accession>A0A6I8UTP0</accession>
<gene>
    <name evidence="3" type="primary">LOC4803974</name>
</gene>
<dbReference type="Proteomes" id="UP000001819">
    <property type="component" value="Chromosome 3"/>
</dbReference>
<keyword evidence="2" id="KW-1185">Reference proteome</keyword>
<dbReference type="PANTHER" id="PTHR20977:SF0">
    <property type="entry name" value="AT13385P-RELATED"/>
    <property type="match status" value="1"/>
</dbReference>
<evidence type="ECO:0000313" key="3">
    <source>
        <dbReference type="RefSeq" id="XP_001360611.3"/>
    </source>
</evidence>
<protein>
    <submittedName>
        <fullName evidence="3">Uncharacterized protein</fullName>
    </submittedName>
</protein>
<reference evidence="3" key="2">
    <citation type="submission" date="2025-08" db="UniProtKB">
        <authorList>
            <consortium name="RefSeq"/>
        </authorList>
    </citation>
    <scope>IDENTIFICATION</scope>
    <source>
        <strain evidence="3">MV-25-SWS-2005</strain>
        <tissue evidence="3">Whole body</tissue>
    </source>
</reference>
<evidence type="ECO:0000313" key="2">
    <source>
        <dbReference type="Proteomes" id="UP000001819"/>
    </source>
</evidence>
<dbReference type="RefSeq" id="XP_001360611.3">
    <property type="nucleotide sequence ID" value="XM_001360574.4"/>
</dbReference>
<dbReference type="KEGG" id="dpo:4803974"/>
<dbReference type="InParanoid" id="A0A6I8UTP0"/>
<dbReference type="InterPro" id="IPR006611">
    <property type="entry name" value="DUF1431_DROsp"/>
</dbReference>
<reference evidence="2" key="1">
    <citation type="submission" date="2024-06" db="UniProtKB">
        <authorList>
            <consortium name="RefSeq"/>
        </authorList>
    </citation>
    <scope>NUCLEOTIDE SEQUENCE [LARGE SCALE GENOMIC DNA]</scope>
    <source>
        <strain evidence="2">MV2-25</strain>
    </source>
</reference>